<evidence type="ECO:0000259" key="2">
    <source>
        <dbReference type="PROSITE" id="PS51757"/>
    </source>
</evidence>
<dbReference type="Proteomes" id="UP001165289">
    <property type="component" value="Unassembled WGS sequence"/>
</dbReference>
<proteinExistence type="predicted"/>
<dbReference type="InterPro" id="IPR010926">
    <property type="entry name" value="Myosin_TH1"/>
</dbReference>
<evidence type="ECO:0000256" key="1">
    <source>
        <dbReference type="SAM" id="MobiDB-lite"/>
    </source>
</evidence>
<evidence type="ECO:0000313" key="3">
    <source>
        <dbReference type="EMBL" id="KAI6658561.1"/>
    </source>
</evidence>
<organism evidence="3 4">
    <name type="scientific">Oopsacas minuta</name>
    <dbReference type="NCBI Taxonomy" id="111878"/>
    <lineage>
        <taxon>Eukaryota</taxon>
        <taxon>Metazoa</taxon>
        <taxon>Porifera</taxon>
        <taxon>Hexactinellida</taxon>
        <taxon>Hexasterophora</taxon>
        <taxon>Lyssacinosida</taxon>
        <taxon>Leucopsacidae</taxon>
        <taxon>Oopsacas</taxon>
    </lineage>
</organism>
<dbReference type="GO" id="GO:0016459">
    <property type="term" value="C:myosin complex"/>
    <property type="evidence" value="ECO:0007669"/>
    <property type="project" value="InterPro"/>
</dbReference>
<gene>
    <name evidence="3" type="ORF">LOD99_15361</name>
</gene>
<feature type="domain" description="TH1" evidence="2">
    <location>
        <begin position="146"/>
        <end position="315"/>
    </location>
</feature>
<sequence length="315" mass="35345">MAESDLTPKNSVGGVFPPPVDQDSDSASDEEVMGPLVIKSIDNSSPSIVPKMRPTALGSNLNTPGTGELILGQIMDPVSPTHTLFNIVADRQFCFFQPRSWIQHAIEKRTVTSTIDTESGRHFFSEIHSTTSAMCGATDKPFMRRKKRRQSSVTKGLIKDSVGISNMPGVMRKLGCNLVYYSDKIIKVNRKGKAQERTLVITEHGLCNLEPKTFECKRQIPFYDISKISSSLLHDNFFIIHVPNEYDYLMVSSNKTEIISLVSLLFLWSCGDPLKVAFMNLIEYTADKEKKQHKQVHFTDHDDGVYTEIISNPIK</sequence>
<protein>
    <recommendedName>
        <fullName evidence="2">TH1 domain-containing protein</fullName>
    </recommendedName>
</protein>
<dbReference type="AlphaFoldDB" id="A0AAV7KBW1"/>
<reference evidence="3 4" key="1">
    <citation type="journal article" date="2023" name="BMC Biol.">
        <title>The compact genome of the sponge Oopsacas minuta (Hexactinellida) is lacking key metazoan core genes.</title>
        <authorList>
            <person name="Santini S."/>
            <person name="Schenkelaars Q."/>
            <person name="Jourda C."/>
            <person name="Duchesne M."/>
            <person name="Belahbib H."/>
            <person name="Rocher C."/>
            <person name="Selva M."/>
            <person name="Riesgo A."/>
            <person name="Vervoort M."/>
            <person name="Leys S.P."/>
            <person name="Kodjabachian L."/>
            <person name="Le Bivic A."/>
            <person name="Borchiellini C."/>
            <person name="Claverie J.M."/>
            <person name="Renard E."/>
        </authorList>
    </citation>
    <scope>NUCLEOTIDE SEQUENCE [LARGE SCALE GENOMIC DNA]</scope>
    <source>
        <strain evidence="3">SPO-2</strain>
    </source>
</reference>
<evidence type="ECO:0000313" key="4">
    <source>
        <dbReference type="Proteomes" id="UP001165289"/>
    </source>
</evidence>
<keyword evidence="4" id="KW-1185">Reference proteome</keyword>
<dbReference type="PANTHER" id="PTHR34969:SF1">
    <property type="entry name" value="TH1 DOMAIN-CONTAINING PROTEIN"/>
    <property type="match status" value="1"/>
</dbReference>
<dbReference type="PROSITE" id="PS51757">
    <property type="entry name" value="TH1"/>
    <property type="match status" value="1"/>
</dbReference>
<name>A0AAV7KBW1_9METZ</name>
<comment type="caution">
    <text evidence="3">The sequence shown here is derived from an EMBL/GenBank/DDBJ whole genome shotgun (WGS) entry which is preliminary data.</text>
</comment>
<accession>A0AAV7KBW1</accession>
<dbReference type="EMBL" id="JAKMXF010000088">
    <property type="protein sequence ID" value="KAI6658561.1"/>
    <property type="molecule type" value="Genomic_DNA"/>
</dbReference>
<dbReference type="PANTHER" id="PTHR34969">
    <property type="entry name" value="OS01G0621700 PROTEIN"/>
    <property type="match status" value="1"/>
</dbReference>
<dbReference type="Pfam" id="PF06017">
    <property type="entry name" value="Myosin_TH1"/>
    <property type="match status" value="1"/>
</dbReference>
<feature type="compositionally biased region" description="Acidic residues" evidence="1">
    <location>
        <begin position="22"/>
        <end position="31"/>
    </location>
</feature>
<dbReference type="GO" id="GO:0003774">
    <property type="term" value="F:cytoskeletal motor activity"/>
    <property type="evidence" value="ECO:0007669"/>
    <property type="project" value="InterPro"/>
</dbReference>
<feature type="region of interest" description="Disordered" evidence="1">
    <location>
        <begin position="1"/>
        <end position="31"/>
    </location>
</feature>